<feature type="region of interest" description="Disordered" evidence="1">
    <location>
        <begin position="194"/>
        <end position="213"/>
    </location>
</feature>
<dbReference type="KEGG" id="maqu:Maq22A_c28845"/>
<evidence type="ECO:0000313" key="2">
    <source>
        <dbReference type="EMBL" id="BAR47275.1"/>
    </source>
</evidence>
<feature type="region of interest" description="Disordered" evidence="1">
    <location>
        <begin position="113"/>
        <end position="182"/>
    </location>
</feature>
<feature type="compositionally biased region" description="Low complexity" evidence="1">
    <location>
        <begin position="134"/>
        <end position="163"/>
    </location>
</feature>
<evidence type="ECO:0000256" key="1">
    <source>
        <dbReference type="SAM" id="MobiDB-lite"/>
    </source>
</evidence>
<organism evidence="2 3">
    <name type="scientific">Methylobacterium aquaticum</name>
    <dbReference type="NCBI Taxonomy" id="270351"/>
    <lineage>
        <taxon>Bacteria</taxon>
        <taxon>Pseudomonadati</taxon>
        <taxon>Pseudomonadota</taxon>
        <taxon>Alphaproteobacteria</taxon>
        <taxon>Hyphomicrobiales</taxon>
        <taxon>Methylobacteriaceae</taxon>
        <taxon>Methylobacterium</taxon>
    </lineage>
</organism>
<reference evidence="3" key="2">
    <citation type="submission" date="2015-01" db="EMBL/GenBank/DDBJ databases">
        <title>Complete genome sequence of Methylobacterium aquaticum strain 22A.</title>
        <authorList>
            <person name="Tani A."/>
            <person name="Ogura Y."/>
            <person name="Hayashi T."/>
        </authorList>
    </citation>
    <scope>NUCLEOTIDE SEQUENCE [LARGE SCALE GENOMIC DNA]</scope>
    <source>
        <strain evidence="3">MA-22A</strain>
    </source>
</reference>
<evidence type="ECO:0000313" key="3">
    <source>
        <dbReference type="Proteomes" id="UP000061432"/>
    </source>
</evidence>
<reference evidence="2 3" key="1">
    <citation type="journal article" date="2015" name="Genome Announc.">
        <title>Complete Genome Sequence of Methylobacterium aquaticum Strain 22A, Isolated from Racomitrium japonicum Moss.</title>
        <authorList>
            <person name="Tani A."/>
            <person name="Ogura Y."/>
            <person name="Hayashi T."/>
            <person name="Kimbara K."/>
        </authorList>
    </citation>
    <scope>NUCLEOTIDE SEQUENCE [LARGE SCALE GENOMIC DNA]</scope>
    <source>
        <strain evidence="2 3">MA-22A</strain>
    </source>
</reference>
<sequence length="278" mass="29801">MASGGPDRITARHSIARDIAPAARAGRVWLTHSAGPNAAFRTVAKQFPAPGRQYLLVYDNGRPRRVPLRFPDTAGTWSPAFRARRPGGAIMRDGMRRLGLALLLGLLCGAPASAQSPDRDRSGSRPWSDPPAKPAEAPALPSAAGPAAATATAKNPLLAARPRSVAKPRRAAARPAERERLAVTRRAIPARIAARATRGAGAPPARRVAGAPPRIAATRPVRYAPPDLQAPNDLWIDARADRIRRARDGGYLVMRRTTIEDATGRRIEVLRPLDDDDE</sequence>
<protein>
    <submittedName>
        <fullName evidence="2">Uncharacterized protein</fullName>
    </submittedName>
</protein>
<name>A0A1Y0ZGZ1_9HYPH</name>
<proteinExistence type="predicted"/>
<dbReference type="Proteomes" id="UP000061432">
    <property type="component" value="Chromosome"/>
</dbReference>
<dbReference type="EMBL" id="AP014704">
    <property type="protein sequence ID" value="BAR47275.1"/>
    <property type="molecule type" value="Genomic_DNA"/>
</dbReference>
<gene>
    <name evidence="2" type="ORF">Maq22A_c28845</name>
</gene>
<dbReference type="AlphaFoldDB" id="A0A1Y0ZGZ1"/>
<accession>A0A1Y0ZGZ1</accession>